<sequence>MVILFLILGIVSVDYALREMLALNEIRAIGYELQEEEVVIYLLGETFYIANERVNEVYLFFQEGYYKIIEKIKNVGVTDIFFEIQHRISTNNKNIVI</sequence>
<dbReference type="AlphaFoldDB" id="A0A1G9BDW9"/>
<gene>
    <name evidence="1" type="ORF">SAMN05660472_01139</name>
</gene>
<accession>A0A1G9BDW9</accession>
<reference evidence="1 2" key="1">
    <citation type="submission" date="2016-10" db="EMBL/GenBank/DDBJ databases">
        <authorList>
            <person name="de Groot N.N."/>
        </authorList>
    </citation>
    <scope>NUCLEOTIDE SEQUENCE [LARGE SCALE GENOMIC DNA]</scope>
    <source>
        <strain evidence="1 2">DSM 18346</strain>
    </source>
</reference>
<dbReference type="Proteomes" id="UP000198718">
    <property type="component" value="Unassembled WGS sequence"/>
</dbReference>
<proteinExistence type="predicted"/>
<protein>
    <submittedName>
        <fullName evidence="1">Uncharacterized protein</fullName>
    </submittedName>
</protein>
<name>A0A1G9BDW9_9FIRM</name>
<dbReference type="EMBL" id="FNFP01000002">
    <property type="protein sequence ID" value="SDK37330.1"/>
    <property type="molecule type" value="Genomic_DNA"/>
</dbReference>
<evidence type="ECO:0000313" key="2">
    <source>
        <dbReference type="Proteomes" id="UP000198718"/>
    </source>
</evidence>
<keyword evidence="2" id="KW-1185">Reference proteome</keyword>
<dbReference type="STRING" id="393762.SAMN05660472_01139"/>
<evidence type="ECO:0000313" key="1">
    <source>
        <dbReference type="EMBL" id="SDK37330.1"/>
    </source>
</evidence>
<organism evidence="1 2">
    <name type="scientific">Natronincola ferrireducens</name>
    <dbReference type="NCBI Taxonomy" id="393762"/>
    <lineage>
        <taxon>Bacteria</taxon>
        <taxon>Bacillati</taxon>
        <taxon>Bacillota</taxon>
        <taxon>Clostridia</taxon>
        <taxon>Peptostreptococcales</taxon>
        <taxon>Natronincolaceae</taxon>
        <taxon>Natronincola</taxon>
    </lineage>
</organism>